<organism evidence="4">
    <name type="scientific">Mytilinidion resinicola</name>
    <dbReference type="NCBI Taxonomy" id="574789"/>
    <lineage>
        <taxon>Eukaryota</taxon>
        <taxon>Fungi</taxon>
        <taxon>Dikarya</taxon>
        <taxon>Ascomycota</taxon>
        <taxon>Pezizomycotina</taxon>
        <taxon>Dothideomycetes</taxon>
        <taxon>Pleosporomycetidae</taxon>
        <taxon>Mytilinidiales</taxon>
        <taxon>Mytilinidiaceae</taxon>
        <taxon>Mytilinidion</taxon>
    </lineage>
</organism>
<gene>
    <name evidence="4 6" type="ORF">BDZ99DRAFT_479484</name>
</gene>
<dbReference type="GeneID" id="54463131"/>
<feature type="transmembrane region" description="Helical" evidence="2">
    <location>
        <begin position="180"/>
        <end position="204"/>
    </location>
</feature>
<dbReference type="OrthoDB" id="2560628at2759"/>
<dbReference type="RefSeq" id="XP_033573172.1">
    <property type="nucleotide sequence ID" value="XM_033722238.1"/>
</dbReference>
<feature type="transmembrane region" description="Helical" evidence="2">
    <location>
        <begin position="67"/>
        <end position="91"/>
    </location>
</feature>
<reference evidence="4 6" key="1">
    <citation type="journal article" date="2020" name="Stud. Mycol.">
        <title>101 Dothideomycetes genomes: a test case for predicting lifestyles and emergence of pathogens.</title>
        <authorList>
            <person name="Haridas S."/>
            <person name="Albert R."/>
            <person name="Binder M."/>
            <person name="Bloem J."/>
            <person name="Labutti K."/>
            <person name="Salamov A."/>
            <person name="Andreopoulos B."/>
            <person name="Baker S."/>
            <person name="Barry K."/>
            <person name="Bills G."/>
            <person name="Bluhm B."/>
            <person name="Cannon C."/>
            <person name="Castanera R."/>
            <person name="Culley D."/>
            <person name="Daum C."/>
            <person name="Ezra D."/>
            <person name="Gonzalez J."/>
            <person name="Henrissat B."/>
            <person name="Kuo A."/>
            <person name="Liang C."/>
            <person name="Lipzen A."/>
            <person name="Lutzoni F."/>
            <person name="Magnuson J."/>
            <person name="Mondo S."/>
            <person name="Nolan M."/>
            <person name="Ohm R."/>
            <person name="Pangilinan J."/>
            <person name="Park H.-J."/>
            <person name="Ramirez L."/>
            <person name="Alfaro M."/>
            <person name="Sun H."/>
            <person name="Tritt A."/>
            <person name="Yoshinaga Y."/>
            <person name="Zwiers L.-H."/>
            <person name="Turgeon B."/>
            <person name="Goodwin S."/>
            <person name="Spatafora J."/>
            <person name="Crous P."/>
            <person name="Grigoriev I."/>
        </authorList>
    </citation>
    <scope>NUCLEOTIDE SEQUENCE</scope>
    <source>
        <strain evidence="4 6">CBS 304.34</strain>
    </source>
</reference>
<keyword evidence="2" id="KW-1133">Transmembrane helix</keyword>
<evidence type="ECO:0000256" key="2">
    <source>
        <dbReference type="SAM" id="Phobius"/>
    </source>
</evidence>
<feature type="domain" description="DUF7702" evidence="3">
    <location>
        <begin position="4"/>
        <end position="240"/>
    </location>
</feature>
<keyword evidence="2" id="KW-0812">Transmembrane</keyword>
<dbReference type="EMBL" id="MU003707">
    <property type="protein sequence ID" value="KAF2806208.1"/>
    <property type="molecule type" value="Genomic_DNA"/>
</dbReference>
<accession>A0A6A6YC99</accession>
<evidence type="ECO:0000256" key="1">
    <source>
        <dbReference type="SAM" id="MobiDB-lite"/>
    </source>
</evidence>
<dbReference type="InterPro" id="IPR056119">
    <property type="entry name" value="DUF7702"/>
</dbReference>
<evidence type="ECO:0000259" key="3">
    <source>
        <dbReference type="Pfam" id="PF24800"/>
    </source>
</evidence>
<protein>
    <recommendedName>
        <fullName evidence="3">DUF7702 domain-containing protein</fullName>
    </recommendedName>
</protein>
<feature type="transmembrane region" description="Helical" evidence="2">
    <location>
        <begin position="111"/>
        <end position="130"/>
    </location>
</feature>
<feature type="transmembrane region" description="Helical" evidence="2">
    <location>
        <begin position="216"/>
        <end position="237"/>
    </location>
</feature>
<feature type="transmembrane region" description="Helical" evidence="2">
    <location>
        <begin position="6"/>
        <end position="27"/>
    </location>
</feature>
<dbReference type="Pfam" id="PF24800">
    <property type="entry name" value="DUF7702"/>
    <property type="match status" value="1"/>
</dbReference>
<dbReference type="Proteomes" id="UP000504636">
    <property type="component" value="Unplaced"/>
</dbReference>
<evidence type="ECO:0000313" key="6">
    <source>
        <dbReference type="RefSeq" id="XP_033573172.1"/>
    </source>
</evidence>
<proteinExistence type="predicted"/>
<reference evidence="6" key="3">
    <citation type="submission" date="2025-04" db="UniProtKB">
        <authorList>
            <consortium name="RefSeq"/>
        </authorList>
    </citation>
    <scope>IDENTIFICATION</scope>
    <source>
        <strain evidence="6">CBS 304.34</strain>
    </source>
</reference>
<feature type="transmembrane region" description="Helical" evidence="2">
    <location>
        <begin position="150"/>
        <end position="168"/>
    </location>
</feature>
<evidence type="ECO:0000313" key="4">
    <source>
        <dbReference type="EMBL" id="KAF2806208.1"/>
    </source>
</evidence>
<dbReference type="AlphaFoldDB" id="A0A6A6YC99"/>
<dbReference type="PANTHER" id="PTHR42109">
    <property type="entry name" value="UNPLACED GENOMIC SCAFFOLD UM_SCAF_CONTIG_1.265, WHOLE GENOME SHOTGUN SEQUENCE"/>
    <property type="match status" value="1"/>
</dbReference>
<sequence>MGFDKQGAVSVFELVIYFPAIIVAAIVCSRHGFGRSSGWIYTLILCLVRIIGACCQLATYANKTSTGLIEAVVILDSVGMSPLLLATLGLLSRCADTINSTKGSTFSAIHFRLLQLLITIGLILCIVGGTSSTSSDGTYHVQSETKIGEILYVVALAALYIVAFITKSKMHNAPSSDNRLAWAVIIALPLITVRLLYSLISVFTHDKHFSLLTGSVIIHVFMAVLEEMVVVVIYLAFGWATPVLAAEARGPIANRPWKGNLSPAGQAQHGNGHGRGRRQGPIHQLVGAGIAAAQSRSQPRQQQGV</sequence>
<evidence type="ECO:0000313" key="5">
    <source>
        <dbReference type="Proteomes" id="UP000504636"/>
    </source>
</evidence>
<feature type="region of interest" description="Disordered" evidence="1">
    <location>
        <begin position="257"/>
        <end position="278"/>
    </location>
</feature>
<dbReference type="PANTHER" id="PTHR42109:SF2">
    <property type="entry name" value="INTEGRAL MEMBRANE PROTEIN"/>
    <property type="match status" value="1"/>
</dbReference>
<feature type="transmembrane region" description="Helical" evidence="2">
    <location>
        <begin position="39"/>
        <end position="61"/>
    </location>
</feature>
<keyword evidence="5" id="KW-1185">Reference proteome</keyword>
<reference evidence="6" key="2">
    <citation type="submission" date="2020-04" db="EMBL/GenBank/DDBJ databases">
        <authorList>
            <consortium name="NCBI Genome Project"/>
        </authorList>
    </citation>
    <scope>NUCLEOTIDE SEQUENCE</scope>
    <source>
        <strain evidence="6">CBS 304.34</strain>
    </source>
</reference>
<name>A0A6A6YC99_9PEZI</name>
<keyword evidence="2" id="KW-0472">Membrane</keyword>